<organism evidence="1 2">
    <name type="scientific">Caerostris darwini</name>
    <dbReference type="NCBI Taxonomy" id="1538125"/>
    <lineage>
        <taxon>Eukaryota</taxon>
        <taxon>Metazoa</taxon>
        <taxon>Ecdysozoa</taxon>
        <taxon>Arthropoda</taxon>
        <taxon>Chelicerata</taxon>
        <taxon>Arachnida</taxon>
        <taxon>Araneae</taxon>
        <taxon>Araneomorphae</taxon>
        <taxon>Entelegynae</taxon>
        <taxon>Araneoidea</taxon>
        <taxon>Araneidae</taxon>
        <taxon>Caerostris</taxon>
    </lineage>
</organism>
<sequence length="98" mass="11189">MPPAIPDQLVLHPNNVNLLSTTLKLMYQDEVNDPLLLKSLEPHYQTSRKQNVMIKDTASSLKSWDPIREILLGSGSISKAQHSKFQEMYKDAQRNTLK</sequence>
<accession>A0AAV4S024</accession>
<dbReference type="Proteomes" id="UP001054837">
    <property type="component" value="Unassembled WGS sequence"/>
</dbReference>
<dbReference type="EMBL" id="BPLQ01007044">
    <property type="protein sequence ID" value="GIY27330.1"/>
    <property type="molecule type" value="Genomic_DNA"/>
</dbReference>
<reference evidence="1 2" key="1">
    <citation type="submission" date="2021-06" db="EMBL/GenBank/DDBJ databases">
        <title>Caerostris darwini draft genome.</title>
        <authorList>
            <person name="Kono N."/>
            <person name="Arakawa K."/>
        </authorList>
    </citation>
    <scope>NUCLEOTIDE SEQUENCE [LARGE SCALE GENOMIC DNA]</scope>
</reference>
<evidence type="ECO:0000313" key="2">
    <source>
        <dbReference type="Proteomes" id="UP001054837"/>
    </source>
</evidence>
<protein>
    <submittedName>
        <fullName evidence="1">Uncharacterized protein</fullName>
    </submittedName>
</protein>
<gene>
    <name evidence="1" type="ORF">CDAR_391901</name>
</gene>
<evidence type="ECO:0000313" key="1">
    <source>
        <dbReference type="EMBL" id="GIY27330.1"/>
    </source>
</evidence>
<name>A0AAV4S024_9ARAC</name>
<comment type="caution">
    <text evidence="1">The sequence shown here is derived from an EMBL/GenBank/DDBJ whole genome shotgun (WGS) entry which is preliminary data.</text>
</comment>
<keyword evidence="2" id="KW-1185">Reference proteome</keyword>
<proteinExistence type="predicted"/>
<dbReference type="AlphaFoldDB" id="A0AAV4S024"/>